<gene>
    <name evidence="7" type="ORF">Sango_0971300</name>
</gene>
<comment type="subcellular location">
    <subcellularLocation>
        <location evidence="1">Mitochondrion</location>
    </subcellularLocation>
</comment>
<dbReference type="GO" id="GO:0009451">
    <property type="term" value="P:RNA modification"/>
    <property type="evidence" value="ECO:0007669"/>
    <property type="project" value="InterPro"/>
</dbReference>
<name>A0AAE2BYE5_9LAMI</name>
<dbReference type="AlphaFoldDB" id="A0AAE2BYE5"/>
<feature type="repeat" description="PPR" evidence="6">
    <location>
        <begin position="255"/>
        <end position="289"/>
    </location>
</feature>
<dbReference type="NCBIfam" id="TIGR00756">
    <property type="entry name" value="PPR"/>
    <property type="match status" value="5"/>
</dbReference>
<dbReference type="FunFam" id="1.25.40.10:FF:000090">
    <property type="entry name" value="Pentatricopeptide repeat-containing protein, chloroplastic"/>
    <property type="match status" value="1"/>
</dbReference>
<evidence type="ECO:0000313" key="8">
    <source>
        <dbReference type="Proteomes" id="UP001289374"/>
    </source>
</evidence>
<organism evidence="7 8">
    <name type="scientific">Sesamum angolense</name>
    <dbReference type="NCBI Taxonomy" id="2727404"/>
    <lineage>
        <taxon>Eukaryota</taxon>
        <taxon>Viridiplantae</taxon>
        <taxon>Streptophyta</taxon>
        <taxon>Embryophyta</taxon>
        <taxon>Tracheophyta</taxon>
        <taxon>Spermatophyta</taxon>
        <taxon>Magnoliopsida</taxon>
        <taxon>eudicotyledons</taxon>
        <taxon>Gunneridae</taxon>
        <taxon>Pentapetalae</taxon>
        <taxon>asterids</taxon>
        <taxon>lamiids</taxon>
        <taxon>Lamiales</taxon>
        <taxon>Pedaliaceae</taxon>
        <taxon>Sesamum</taxon>
    </lineage>
</organism>
<dbReference type="Pfam" id="PF20431">
    <property type="entry name" value="E_motif"/>
    <property type="match status" value="1"/>
</dbReference>
<evidence type="ECO:0000256" key="6">
    <source>
        <dbReference type="PROSITE-ProRule" id="PRU00708"/>
    </source>
</evidence>
<dbReference type="SUPFAM" id="SSF48452">
    <property type="entry name" value="TPR-like"/>
    <property type="match status" value="1"/>
</dbReference>
<dbReference type="GO" id="GO:0005739">
    <property type="term" value="C:mitochondrion"/>
    <property type="evidence" value="ECO:0007669"/>
    <property type="project" value="UniProtKB-SubCell"/>
</dbReference>
<evidence type="ECO:0000256" key="2">
    <source>
        <dbReference type="ARBA" id="ARBA00006643"/>
    </source>
</evidence>
<dbReference type="Pfam" id="PF13812">
    <property type="entry name" value="PPR_3"/>
    <property type="match status" value="1"/>
</dbReference>
<keyword evidence="5" id="KW-0496">Mitochondrion</keyword>
<keyword evidence="4" id="KW-0809">Transit peptide</keyword>
<accession>A0AAE2BYE5</accession>
<evidence type="ECO:0000256" key="5">
    <source>
        <dbReference type="ARBA" id="ARBA00023128"/>
    </source>
</evidence>
<dbReference type="InterPro" id="IPR046960">
    <property type="entry name" value="PPR_At4g14850-like_plant"/>
</dbReference>
<feature type="repeat" description="PPR" evidence="6">
    <location>
        <begin position="91"/>
        <end position="125"/>
    </location>
</feature>
<evidence type="ECO:0000256" key="4">
    <source>
        <dbReference type="ARBA" id="ARBA00022946"/>
    </source>
</evidence>
<comment type="similarity">
    <text evidence="2">Belongs to the PPR family. PCMP-H subfamily.</text>
</comment>
<evidence type="ECO:0000256" key="3">
    <source>
        <dbReference type="ARBA" id="ARBA00022737"/>
    </source>
</evidence>
<dbReference type="Gene3D" id="1.25.40.10">
    <property type="entry name" value="Tetratricopeptide repeat domain"/>
    <property type="match status" value="3"/>
</dbReference>
<dbReference type="InterPro" id="IPR046848">
    <property type="entry name" value="E_motif"/>
</dbReference>
<feature type="repeat" description="PPR" evidence="6">
    <location>
        <begin position="224"/>
        <end position="254"/>
    </location>
</feature>
<keyword evidence="3" id="KW-0677">Repeat</keyword>
<dbReference type="PROSITE" id="PS51375">
    <property type="entry name" value="PPR"/>
    <property type="match status" value="5"/>
</dbReference>
<protein>
    <submittedName>
        <fullName evidence="7">Pentatricopeptide repeat-containing protein, mitochondrial</fullName>
    </submittedName>
</protein>
<reference evidence="7" key="2">
    <citation type="journal article" date="2024" name="Plant">
        <title>Genomic evolution and insights into agronomic trait innovations of Sesamum species.</title>
        <authorList>
            <person name="Miao H."/>
            <person name="Wang L."/>
            <person name="Qu L."/>
            <person name="Liu H."/>
            <person name="Sun Y."/>
            <person name="Le M."/>
            <person name="Wang Q."/>
            <person name="Wei S."/>
            <person name="Zheng Y."/>
            <person name="Lin W."/>
            <person name="Duan Y."/>
            <person name="Cao H."/>
            <person name="Xiong S."/>
            <person name="Wang X."/>
            <person name="Wei L."/>
            <person name="Li C."/>
            <person name="Ma Q."/>
            <person name="Ju M."/>
            <person name="Zhao R."/>
            <person name="Li G."/>
            <person name="Mu C."/>
            <person name="Tian Q."/>
            <person name="Mei H."/>
            <person name="Zhang T."/>
            <person name="Gao T."/>
            <person name="Zhang H."/>
        </authorList>
    </citation>
    <scope>NUCLEOTIDE SEQUENCE</scope>
    <source>
        <strain evidence="7">K16</strain>
    </source>
</reference>
<dbReference type="Pfam" id="PF13041">
    <property type="entry name" value="PPR_2"/>
    <property type="match status" value="2"/>
</dbReference>
<dbReference type="Pfam" id="PF01535">
    <property type="entry name" value="PPR"/>
    <property type="match status" value="3"/>
</dbReference>
<dbReference type="Proteomes" id="UP001289374">
    <property type="component" value="Unassembled WGS sequence"/>
</dbReference>
<sequence>MQSLVMKPISRFKCYSISLLRTSFPLSLLAIFLGRSSFSSLAAAGWRTEPSALPSNPLSIVNDFTTYCYQRNLGKAMEALDSMQRHKLWADCITYTELIKCCIAHGAVKQGKQVHQHVFSNGYEPKTFLINTLLNMYTKFNLLDEAQNLFDQMPERNFVSWTTMIAAYSNAELNHKALEMLIMMLRDGVRPNMYTYSSVLRACEGFSTLKQIHCCIIKVGLELDVFVRSALIDIYSKWGELKEALSIFDEMVTSDLVVWNSIIGGFAQNSDGDEALNLFIRMKRSGFWADQSTLTSVLRACTSLALLELGRQVHVHVIKFHGDLVLDNALLDMYCFAQNGYSRKALELFEAMKASGTKPNYITILGVLFACSHAGLVKDGQYYFKSMKMLYGIDPGREHYGCMVDLLGRAGKLEEAMKLIHEMKCEPDAVTWRTLLGACRVHRNMDLAEYAAKKVLSLDPHDAGTYILLSNLYANTQRWDDVESLRRTMKDVGIKKEPGCSWIEINKQWAMCQTQILSCKILKEDGNSLAYHSEKLAIVFGMMCLPEGKTCSDKAFISQADTYTNDKLNCDLPFSRYMRRSRSFWKAFVLERCYFAHFFGPLFMDGLMMRIWQA</sequence>
<dbReference type="GO" id="GO:0003723">
    <property type="term" value="F:RNA binding"/>
    <property type="evidence" value="ECO:0007669"/>
    <property type="project" value="InterPro"/>
</dbReference>
<comment type="caution">
    <text evidence="7">The sequence shown here is derived from an EMBL/GenBank/DDBJ whole genome shotgun (WGS) entry which is preliminary data.</text>
</comment>
<dbReference type="InterPro" id="IPR002885">
    <property type="entry name" value="PPR_rpt"/>
</dbReference>
<reference evidence="7" key="1">
    <citation type="submission" date="2020-06" db="EMBL/GenBank/DDBJ databases">
        <authorList>
            <person name="Li T."/>
            <person name="Hu X."/>
            <person name="Zhang T."/>
            <person name="Song X."/>
            <person name="Zhang H."/>
            <person name="Dai N."/>
            <person name="Sheng W."/>
            <person name="Hou X."/>
            <person name="Wei L."/>
        </authorList>
    </citation>
    <scope>NUCLEOTIDE SEQUENCE</scope>
    <source>
        <strain evidence="7">K16</strain>
        <tissue evidence="7">Leaf</tissue>
    </source>
</reference>
<dbReference type="EMBL" id="JACGWL010000005">
    <property type="protein sequence ID" value="KAK4402306.1"/>
    <property type="molecule type" value="Genomic_DNA"/>
</dbReference>
<evidence type="ECO:0000313" key="7">
    <source>
        <dbReference type="EMBL" id="KAK4402306.1"/>
    </source>
</evidence>
<dbReference type="FunFam" id="1.25.40.10:FF:000501">
    <property type="entry name" value="Putative pentatricopeptide repeat-containing protein mitochondrial"/>
    <property type="match status" value="1"/>
</dbReference>
<dbReference type="PANTHER" id="PTHR47926:SF420">
    <property type="entry name" value="REPEAT-CONTAINING PROTEIN, PUTATIVE-RELATED"/>
    <property type="match status" value="1"/>
</dbReference>
<keyword evidence="8" id="KW-1185">Reference proteome</keyword>
<dbReference type="InterPro" id="IPR011990">
    <property type="entry name" value="TPR-like_helical_dom_sf"/>
</dbReference>
<feature type="repeat" description="PPR" evidence="6">
    <location>
        <begin position="157"/>
        <end position="191"/>
    </location>
</feature>
<feature type="repeat" description="PPR" evidence="6">
    <location>
        <begin position="323"/>
        <end position="359"/>
    </location>
</feature>
<evidence type="ECO:0000256" key="1">
    <source>
        <dbReference type="ARBA" id="ARBA00004173"/>
    </source>
</evidence>
<dbReference type="PANTHER" id="PTHR47926">
    <property type="entry name" value="PENTATRICOPEPTIDE REPEAT-CONTAINING PROTEIN"/>
    <property type="match status" value="1"/>
</dbReference>
<dbReference type="FunFam" id="1.25.40.10:FF:000488">
    <property type="entry name" value="Pentatricopeptide repeat-containing protein, mitochondrial"/>
    <property type="match status" value="1"/>
</dbReference>
<proteinExistence type="inferred from homology"/>